<sequence length="138" mass="15603">MTGTKCNIKLCSKQKMGHESETTNEEYVGSFIDRGSKRYLSYNRVMPEGQKVDCLISFEHNKLTLTQKGDIQSKLEFAPGARTRNAYNTPMGMMTIVVHTKRLVIEQKDTEINLLIDYDLEAGGEPINTVIEIKATLE</sequence>
<dbReference type="RefSeq" id="WP_074789966.1">
    <property type="nucleotide sequence ID" value="NZ_FNZX01000006.1"/>
</dbReference>
<dbReference type="Proteomes" id="UP000182321">
    <property type="component" value="Unassembled WGS sequence"/>
</dbReference>
<dbReference type="Pfam" id="PF09148">
    <property type="entry name" value="DUF1934"/>
    <property type="match status" value="1"/>
</dbReference>
<dbReference type="AlphaFoldDB" id="A0A1H7HL18"/>
<dbReference type="EMBL" id="FNZX01000006">
    <property type="protein sequence ID" value="SEK51103.1"/>
    <property type="molecule type" value="Genomic_DNA"/>
</dbReference>
<accession>A0A1H7HL18</accession>
<evidence type="ECO:0000313" key="2">
    <source>
        <dbReference type="Proteomes" id="UP000182321"/>
    </source>
</evidence>
<organism evidence="1 2">
    <name type="scientific">Pseudobutyrivibrio ruminis</name>
    <dbReference type="NCBI Taxonomy" id="46206"/>
    <lineage>
        <taxon>Bacteria</taxon>
        <taxon>Bacillati</taxon>
        <taxon>Bacillota</taxon>
        <taxon>Clostridia</taxon>
        <taxon>Lachnospirales</taxon>
        <taxon>Lachnospiraceae</taxon>
        <taxon>Pseudobutyrivibrio</taxon>
    </lineage>
</organism>
<dbReference type="InterPro" id="IPR015231">
    <property type="entry name" value="DUF1934"/>
</dbReference>
<protein>
    <submittedName>
        <fullName evidence="1">Uncharacterized beta-barrel protein YwiB, DUF1934 family</fullName>
    </submittedName>
</protein>
<gene>
    <name evidence="1" type="ORF">SAMN02910377_01036</name>
</gene>
<name>A0A1H7HL18_9FIRM</name>
<dbReference type="SUPFAM" id="SSF50814">
    <property type="entry name" value="Lipocalins"/>
    <property type="match status" value="1"/>
</dbReference>
<keyword evidence="2" id="KW-1185">Reference proteome</keyword>
<evidence type="ECO:0000313" key="1">
    <source>
        <dbReference type="EMBL" id="SEK51103.1"/>
    </source>
</evidence>
<dbReference type="Gene3D" id="2.40.128.20">
    <property type="match status" value="1"/>
</dbReference>
<reference evidence="2" key="1">
    <citation type="submission" date="2016-10" db="EMBL/GenBank/DDBJ databases">
        <authorList>
            <person name="Varghese N."/>
        </authorList>
    </citation>
    <scope>NUCLEOTIDE SEQUENCE [LARGE SCALE GENOMIC DNA]</scope>
    <source>
        <strain evidence="2">ACV-9</strain>
    </source>
</reference>
<dbReference type="InterPro" id="IPR012674">
    <property type="entry name" value="Calycin"/>
</dbReference>
<proteinExistence type="predicted"/>